<evidence type="ECO:0000313" key="2">
    <source>
        <dbReference type="EMBL" id="SDE02534.1"/>
    </source>
</evidence>
<reference evidence="3" key="1">
    <citation type="submission" date="2016-10" db="EMBL/GenBank/DDBJ databases">
        <authorList>
            <person name="Varghese N."/>
            <person name="Submissions S."/>
        </authorList>
    </citation>
    <scope>NUCLEOTIDE SEQUENCE [LARGE SCALE GENOMIC DNA]</scope>
    <source>
        <strain evidence="3">DSM 21424</strain>
    </source>
</reference>
<feature type="domain" description="ABC-type transport auxiliary lipoprotein component" evidence="1">
    <location>
        <begin position="28"/>
        <end position="183"/>
    </location>
</feature>
<gene>
    <name evidence="2" type="ORF">SAMN04488567_0557</name>
</gene>
<dbReference type="Pfam" id="PF03886">
    <property type="entry name" value="ABC_trans_aux"/>
    <property type="match status" value="1"/>
</dbReference>
<evidence type="ECO:0000313" key="3">
    <source>
        <dbReference type="Proteomes" id="UP000198922"/>
    </source>
</evidence>
<dbReference type="AlphaFoldDB" id="A0A1G6ZIG4"/>
<name>A0A1G6ZIG4_9RHOB</name>
<sequence>MMIRLPLAAALLGALAACGGPETRYAVPQIAPETRVSIAHGSVELREITLPTYASLEEIFYETPEGVITTADDLLWADDPARAATLELSRALRLITGARVASEPWPFDDFAEARVEVRMEEFLADRQGRFRISGQYFVATRDALGRDRAETFTIAVPIPAETGVAGLAAARGAAMTELAEIIAADGLR</sequence>
<dbReference type="Proteomes" id="UP000198922">
    <property type="component" value="Unassembled WGS sequence"/>
</dbReference>
<dbReference type="EMBL" id="FNAT01000001">
    <property type="protein sequence ID" value="SDE02534.1"/>
    <property type="molecule type" value="Genomic_DNA"/>
</dbReference>
<accession>A0A1G6ZIG4</accession>
<dbReference type="OrthoDB" id="7858211at2"/>
<keyword evidence="3" id="KW-1185">Reference proteome</keyword>
<dbReference type="Gene3D" id="3.40.50.10610">
    <property type="entry name" value="ABC-type transport auxiliary lipoprotein component"/>
    <property type="match status" value="1"/>
</dbReference>
<dbReference type="RefSeq" id="WP_090109150.1">
    <property type="nucleotide sequence ID" value="NZ_FNAT01000001.1"/>
</dbReference>
<dbReference type="SUPFAM" id="SSF159594">
    <property type="entry name" value="XCC0632-like"/>
    <property type="match status" value="1"/>
</dbReference>
<evidence type="ECO:0000259" key="1">
    <source>
        <dbReference type="Pfam" id="PF03886"/>
    </source>
</evidence>
<dbReference type="STRING" id="521013.SAMN04488567_0557"/>
<dbReference type="InterPro" id="IPR005586">
    <property type="entry name" value="ABC_trans_aux"/>
</dbReference>
<protein>
    <recommendedName>
        <fullName evidence="1">ABC-type transport auxiliary lipoprotein component domain-containing protein</fullName>
    </recommendedName>
</protein>
<dbReference type="PROSITE" id="PS51257">
    <property type="entry name" value="PROKAR_LIPOPROTEIN"/>
    <property type="match status" value="1"/>
</dbReference>
<organism evidence="2 3">
    <name type="scientific">Limimaricola pyoseonensis</name>
    <dbReference type="NCBI Taxonomy" id="521013"/>
    <lineage>
        <taxon>Bacteria</taxon>
        <taxon>Pseudomonadati</taxon>
        <taxon>Pseudomonadota</taxon>
        <taxon>Alphaproteobacteria</taxon>
        <taxon>Rhodobacterales</taxon>
        <taxon>Paracoccaceae</taxon>
        <taxon>Limimaricola</taxon>
    </lineage>
</organism>
<proteinExistence type="predicted"/>